<dbReference type="Proteomes" id="UP000275408">
    <property type="component" value="Unassembled WGS sequence"/>
</dbReference>
<comment type="caution">
    <text evidence="12">The sequence shown here is derived from an EMBL/GenBank/DDBJ whole genome shotgun (WGS) entry which is preliminary data.</text>
</comment>
<dbReference type="CDD" id="cd00637">
    <property type="entry name" value="7tm_classA_rhodopsin-like"/>
    <property type="match status" value="1"/>
</dbReference>
<evidence type="ECO:0000256" key="3">
    <source>
        <dbReference type="ARBA" id="ARBA00022692"/>
    </source>
</evidence>
<evidence type="ECO:0000256" key="6">
    <source>
        <dbReference type="ARBA" id="ARBA00023136"/>
    </source>
</evidence>
<sequence>MAPLAGTVSSTIMSSTKDMVESTASNGEELRNSVVNVGDMINAIAFAILILFTAFGNLLILAAIFKSKILRFRTHLYITSLSCANLLMAGVVMPLRVLSFVDKNTWLNKPGLCETYGSFFVLFCTVTVYTLAALSLDRYFSISRYKWYQKCLTSGRTFCLIVLCWSIAVLVSFMFANFDDDVGKSLNCKLSTTYTIGYVYAFVGIEVLTPVVFMLILQWQVMKTAVSHTHTVDVCGRQIKNLDYADFPSITKETTWSKIVVRITLSFVIFWIPRCVFLLLDNSNAAGIHEVADGLTEIMTYCFPPSFALLLGYWSKEFREVFVDMLCPYACYQKQKDMRKYRLGEPNRVKPSMMYRKHSKNFAAS</sequence>
<keyword evidence="4 10" id="KW-1133">Transmembrane helix</keyword>
<dbReference type="SUPFAM" id="SSF81321">
    <property type="entry name" value="Family A G protein-coupled receptor-like"/>
    <property type="match status" value="1"/>
</dbReference>
<feature type="transmembrane region" description="Helical" evidence="10">
    <location>
        <begin position="198"/>
        <end position="217"/>
    </location>
</feature>
<dbReference type="EMBL" id="RCHS01003253">
    <property type="protein sequence ID" value="RMX42831.1"/>
    <property type="molecule type" value="Genomic_DNA"/>
</dbReference>
<evidence type="ECO:0000256" key="7">
    <source>
        <dbReference type="ARBA" id="ARBA00023170"/>
    </source>
</evidence>
<keyword evidence="3 9" id="KW-0812">Transmembrane</keyword>
<dbReference type="PRINTS" id="PR00237">
    <property type="entry name" value="GPCRRHODOPSN"/>
</dbReference>
<evidence type="ECO:0000259" key="11">
    <source>
        <dbReference type="PROSITE" id="PS50262"/>
    </source>
</evidence>
<feature type="transmembrane region" description="Helical" evidence="10">
    <location>
        <begin position="259"/>
        <end position="280"/>
    </location>
</feature>
<evidence type="ECO:0000313" key="13">
    <source>
        <dbReference type="Proteomes" id="UP000275408"/>
    </source>
</evidence>
<dbReference type="OrthoDB" id="10034726at2759"/>
<feature type="domain" description="G-protein coupled receptors family 1 profile" evidence="11">
    <location>
        <begin position="56"/>
        <end position="280"/>
    </location>
</feature>
<evidence type="ECO:0000256" key="5">
    <source>
        <dbReference type="ARBA" id="ARBA00023040"/>
    </source>
</evidence>
<feature type="transmembrane region" description="Helical" evidence="10">
    <location>
        <begin position="157"/>
        <end position="178"/>
    </location>
</feature>
<feature type="transmembrane region" description="Helical" evidence="10">
    <location>
        <begin position="76"/>
        <end position="95"/>
    </location>
</feature>
<organism evidence="12 13">
    <name type="scientific">Pocillopora damicornis</name>
    <name type="common">Cauliflower coral</name>
    <name type="synonym">Millepora damicornis</name>
    <dbReference type="NCBI Taxonomy" id="46731"/>
    <lineage>
        <taxon>Eukaryota</taxon>
        <taxon>Metazoa</taxon>
        <taxon>Cnidaria</taxon>
        <taxon>Anthozoa</taxon>
        <taxon>Hexacorallia</taxon>
        <taxon>Scleractinia</taxon>
        <taxon>Astrocoeniina</taxon>
        <taxon>Pocilloporidae</taxon>
        <taxon>Pocillopora</taxon>
    </lineage>
</organism>
<evidence type="ECO:0000313" key="12">
    <source>
        <dbReference type="EMBL" id="RMX42831.1"/>
    </source>
</evidence>
<keyword evidence="8 9" id="KW-0807">Transducer</keyword>
<dbReference type="PANTHER" id="PTHR24248">
    <property type="entry name" value="ADRENERGIC RECEPTOR-RELATED G-PROTEIN COUPLED RECEPTOR"/>
    <property type="match status" value="1"/>
</dbReference>
<name>A0A3M6TNE0_POCDA</name>
<dbReference type="InterPro" id="IPR000276">
    <property type="entry name" value="GPCR_Rhodpsn"/>
</dbReference>
<evidence type="ECO:0000256" key="10">
    <source>
        <dbReference type="SAM" id="Phobius"/>
    </source>
</evidence>
<dbReference type="OMA" id="CEVYSAM"/>
<gene>
    <name evidence="12" type="ORF">pdam_00005129</name>
</gene>
<reference evidence="12 13" key="1">
    <citation type="journal article" date="2018" name="Sci. Rep.">
        <title>Comparative analysis of the Pocillopora damicornis genome highlights role of immune system in coral evolution.</title>
        <authorList>
            <person name="Cunning R."/>
            <person name="Bay R.A."/>
            <person name="Gillette P."/>
            <person name="Baker A.C."/>
            <person name="Traylor-Knowles N."/>
        </authorList>
    </citation>
    <scope>NUCLEOTIDE SEQUENCE [LARGE SCALE GENOMIC DNA]</scope>
    <source>
        <strain evidence="12">RSMAS</strain>
        <tissue evidence="12">Whole animal</tissue>
    </source>
</reference>
<dbReference type="PROSITE" id="PS00237">
    <property type="entry name" value="G_PROTEIN_RECEP_F1_1"/>
    <property type="match status" value="1"/>
</dbReference>
<keyword evidence="2" id="KW-1003">Cell membrane</keyword>
<dbReference type="InterPro" id="IPR017452">
    <property type="entry name" value="GPCR_Rhodpsn_7TM"/>
</dbReference>
<dbReference type="GO" id="GO:0005886">
    <property type="term" value="C:plasma membrane"/>
    <property type="evidence" value="ECO:0007669"/>
    <property type="project" value="UniProtKB-SubCell"/>
</dbReference>
<dbReference type="STRING" id="46731.A0A3M6TNE0"/>
<dbReference type="PROSITE" id="PS50262">
    <property type="entry name" value="G_PROTEIN_RECEP_F1_2"/>
    <property type="match status" value="1"/>
</dbReference>
<feature type="transmembrane region" description="Helical" evidence="10">
    <location>
        <begin position="40"/>
        <end position="64"/>
    </location>
</feature>
<keyword evidence="6 10" id="KW-0472">Membrane</keyword>
<dbReference type="GO" id="GO:0004930">
    <property type="term" value="F:G protein-coupled receptor activity"/>
    <property type="evidence" value="ECO:0007669"/>
    <property type="project" value="UniProtKB-KW"/>
</dbReference>
<keyword evidence="13" id="KW-1185">Reference proteome</keyword>
<evidence type="ECO:0000256" key="1">
    <source>
        <dbReference type="ARBA" id="ARBA00004651"/>
    </source>
</evidence>
<dbReference type="SMART" id="SM01381">
    <property type="entry name" value="7TM_GPCR_Srsx"/>
    <property type="match status" value="1"/>
</dbReference>
<evidence type="ECO:0000256" key="4">
    <source>
        <dbReference type="ARBA" id="ARBA00022989"/>
    </source>
</evidence>
<feature type="transmembrane region" description="Helical" evidence="10">
    <location>
        <begin position="115"/>
        <end position="136"/>
    </location>
</feature>
<protein>
    <recommendedName>
        <fullName evidence="11">G-protein coupled receptors family 1 profile domain-containing protein</fullName>
    </recommendedName>
</protein>
<evidence type="ECO:0000256" key="2">
    <source>
        <dbReference type="ARBA" id="ARBA00022475"/>
    </source>
</evidence>
<evidence type="ECO:0000256" key="8">
    <source>
        <dbReference type="ARBA" id="ARBA00023224"/>
    </source>
</evidence>
<proteinExistence type="inferred from homology"/>
<dbReference type="AlphaFoldDB" id="A0A3M6TNE0"/>
<comment type="subcellular location">
    <subcellularLocation>
        <location evidence="1">Cell membrane</location>
        <topology evidence="1">Multi-pass membrane protein</topology>
    </subcellularLocation>
</comment>
<dbReference type="Pfam" id="PF00001">
    <property type="entry name" value="7tm_1"/>
    <property type="match status" value="1"/>
</dbReference>
<keyword evidence="7 9" id="KW-0675">Receptor</keyword>
<comment type="similarity">
    <text evidence="9">Belongs to the G-protein coupled receptor 1 family.</text>
</comment>
<accession>A0A3M6TNE0</accession>
<keyword evidence="5 9" id="KW-0297">G-protein coupled receptor</keyword>
<evidence type="ECO:0000256" key="9">
    <source>
        <dbReference type="RuleBase" id="RU000688"/>
    </source>
</evidence>
<dbReference type="Gene3D" id="1.20.1070.10">
    <property type="entry name" value="Rhodopsin 7-helix transmembrane proteins"/>
    <property type="match status" value="1"/>
</dbReference>